<evidence type="ECO:0000313" key="3">
    <source>
        <dbReference type="Proteomes" id="UP000222168"/>
    </source>
</evidence>
<dbReference type="SUPFAM" id="SSF110849">
    <property type="entry name" value="ParB/Sulfiredoxin"/>
    <property type="match status" value="1"/>
</dbReference>
<dbReference type="SUPFAM" id="SSF109709">
    <property type="entry name" value="KorB DNA-binding domain-like"/>
    <property type="match status" value="1"/>
</dbReference>
<accession>A0A2D0K822</accession>
<gene>
    <name evidence="2" type="ORF">Xish_03644</name>
</gene>
<reference evidence="2 3" key="1">
    <citation type="journal article" date="2017" name="Nat. Microbiol.">
        <title>Natural product diversity associated with the nematode symbionts Photorhabdus and Xenorhabdus.</title>
        <authorList>
            <person name="Tobias N.J."/>
            <person name="Wolff H."/>
            <person name="Djahanschiri B."/>
            <person name="Grundmann F."/>
            <person name="Kronenwerth M."/>
            <person name="Shi Y.M."/>
            <person name="Simonyi S."/>
            <person name="Grun P."/>
            <person name="Shapiro-Ilan D."/>
            <person name="Pidot S.J."/>
            <person name="Stinear T.P."/>
            <person name="Ebersberger I."/>
            <person name="Bode H.B."/>
        </authorList>
    </citation>
    <scope>NUCLEOTIDE SEQUENCE [LARGE SCALE GENOMIC DNA]</scope>
    <source>
        <strain evidence="2 3">DSM 22670</strain>
    </source>
</reference>
<dbReference type="GO" id="GO:0007059">
    <property type="term" value="P:chromosome segregation"/>
    <property type="evidence" value="ECO:0007669"/>
    <property type="project" value="TreeGrafter"/>
</dbReference>
<name>A0A2D0K822_9GAMM</name>
<dbReference type="InterPro" id="IPR036086">
    <property type="entry name" value="ParB/Sulfiredoxin_sf"/>
</dbReference>
<proteinExistence type="predicted"/>
<dbReference type="Pfam" id="PF17762">
    <property type="entry name" value="HTH_ParB"/>
    <property type="match status" value="1"/>
</dbReference>
<evidence type="ECO:0000259" key="1">
    <source>
        <dbReference type="Pfam" id="PF17762"/>
    </source>
</evidence>
<dbReference type="EMBL" id="NJAK01000003">
    <property type="protein sequence ID" value="PHM59525.1"/>
    <property type="molecule type" value="Genomic_DNA"/>
</dbReference>
<dbReference type="Gene3D" id="3.90.1530.10">
    <property type="entry name" value="Conserved hypothetical protein from pyrococcus furiosus pfu- 392566-001, ParB domain"/>
    <property type="match status" value="1"/>
</dbReference>
<keyword evidence="3" id="KW-1185">Reference proteome</keyword>
<comment type="caution">
    <text evidence="2">The sequence shown here is derived from an EMBL/GenBank/DDBJ whole genome shotgun (WGS) entry which is preliminary data.</text>
</comment>
<evidence type="ECO:0000313" key="2">
    <source>
        <dbReference type="EMBL" id="PHM59525.1"/>
    </source>
</evidence>
<protein>
    <submittedName>
        <fullName evidence="2">Chromosome partitioning protein ParB</fullName>
    </submittedName>
</protein>
<dbReference type="Gene3D" id="1.10.10.2830">
    <property type="match status" value="1"/>
</dbReference>
<dbReference type="InterPro" id="IPR050336">
    <property type="entry name" value="Chromosome_partition/occlusion"/>
</dbReference>
<dbReference type="GO" id="GO:0005694">
    <property type="term" value="C:chromosome"/>
    <property type="evidence" value="ECO:0007669"/>
    <property type="project" value="TreeGrafter"/>
</dbReference>
<sequence length="260" mass="29170">MTDKKATSLDQLSRIDKEAVRSRKTLMLDLNLLELPKNLNIRYAGLGFDEYWAQPHVKEYVSKLARDYAEGDIFPPIVVSFNPETQKAIIIDGAHRYLAIKEANENLGAEIVRHAVTDSKGDEAKNILLMINTGQRLDVSAVEIAEGLARLDVFGFSVEEIAQKVGKTVQYVYYMRRVNGLSLETKKLIRQKKLTVAKALQGDTPKKYSPPRKTITKILDIVAEAQPEIDGDSVNVSIPIELYKQLFAPEIDLINDIVSD</sequence>
<dbReference type="OrthoDB" id="6197524at2"/>
<dbReference type="RefSeq" id="WP_099119181.1">
    <property type="nucleotide sequence ID" value="NZ_NJAK01000003.1"/>
</dbReference>
<dbReference type="InterPro" id="IPR041468">
    <property type="entry name" value="HTH_ParB/Spo0J"/>
</dbReference>
<feature type="domain" description="ParB/Spo0J HTH" evidence="1">
    <location>
        <begin position="138"/>
        <end position="199"/>
    </location>
</feature>
<dbReference type="PANTHER" id="PTHR33375">
    <property type="entry name" value="CHROMOSOME-PARTITIONING PROTEIN PARB-RELATED"/>
    <property type="match status" value="1"/>
</dbReference>
<organism evidence="2 3">
    <name type="scientific">Xenorhabdus ishibashii</name>
    <dbReference type="NCBI Taxonomy" id="1034471"/>
    <lineage>
        <taxon>Bacteria</taxon>
        <taxon>Pseudomonadati</taxon>
        <taxon>Pseudomonadota</taxon>
        <taxon>Gammaproteobacteria</taxon>
        <taxon>Enterobacterales</taxon>
        <taxon>Morganellaceae</taxon>
        <taxon>Xenorhabdus</taxon>
    </lineage>
</organism>
<dbReference type="PANTHER" id="PTHR33375:SF1">
    <property type="entry name" value="CHROMOSOME-PARTITIONING PROTEIN PARB-RELATED"/>
    <property type="match status" value="1"/>
</dbReference>
<dbReference type="AlphaFoldDB" id="A0A2D0K822"/>
<dbReference type="Proteomes" id="UP000222168">
    <property type="component" value="Unassembled WGS sequence"/>
</dbReference>